<protein>
    <submittedName>
        <fullName evidence="1">3935_t:CDS:1</fullName>
    </submittedName>
</protein>
<evidence type="ECO:0000313" key="2">
    <source>
        <dbReference type="Proteomes" id="UP000789702"/>
    </source>
</evidence>
<sequence length="58" mass="6572">MSRKALPIPQVINDYNNYMGDVDLADQLRDTVLVNSIILYCKVTNTKIASKDFRIALV</sequence>
<gene>
    <name evidence="1" type="ORF">DHETER_LOCUS4256</name>
</gene>
<keyword evidence="2" id="KW-1185">Reference proteome</keyword>
<comment type="caution">
    <text evidence="1">The sequence shown here is derived from an EMBL/GenBank/DDBJ whole genome shotgun (WGS) entry which is preliminary data.</text>
</comment>
<dbReference type="EMBL" id="CAJVPU010004141">
    <property type="protein sequence ID" value="CAG8528461.1"/>
    <property type="molecule type" value="Genomic_DNA"/>
</dbReference>
<evidence type="ECO:0000313" key="1">
    <source>
        <dbReference type="EMBL" id="CAG8528461.1"/>
    </source>
</evidence>
<name>A0ACA9LG71_9GLOM</name>
<dbReference type="Proteomes" id="UP000789702">
    <property type="component" value="Unassembled WGS sequence"/>
</dbReference>
<proteinExistence type="predicted"/>
<organism evidence="1 2">
    <name type="scientific">Dentiscutata heterogama</name>
    <dbReference type="NCBI Taxonomy" id="1316150"/>
    <lineage>
        <taxon>Eukaryota</taxon>
        <taxon>Fungi</taxon>
        <taxon>Fungi incertae sedis</taxon>
        <taxon>Mucoromycota</taxon>
        <taxon>Glomeromycotina</taxon>
        <taxon>Glomeromycetes</taxon>
        <taxon>Diversisporales</taxon>
        <taxon>Gigasporaceae</taxon>
        <taxon>Dentiscutata</taxon>
    </lineage>
</organism>
<reference evidence="1" key="1">
    <citation type="submission" date="2021-06" db="EMBL/GenBank/DDBJ databases">
        <authorList>
            <person name="Kallberg Y."/>
            <person name="Tangrot J."/>
            <person name="Rosling A."/>
        </authorList>
    </citation>
    <scope>NUCLEOTIDE SEQUENCE</scope>
    <source>
        <strain evidence="1">IL203A</strain>
    </source>
</reference>
<accession>A0ACA9LG71</accession>